<dbReference type="PROSITE" id="PS51725">
    <property type="entry name" value="ABM"/>
    <property type="match status" value="1"/>
</dbReference>
<accession>A0A7L9QEH1</accession>
<dbReference type="EMBL" id="MT438977">
    <property type="protein sequence ID" value="QOL01224.1"/>
    <property type="molecule type" value="mRNA"/>
</dbReference>
<feature type="signal peptide" evidence="1">
    <location>
        <begin position="1"/>
        <end position="20"/>
    </location>
</feature>
<dbReference type="GO" id="GO:0003824">
    <property type="term" value="F:catalytic activity"/>
    <property type="evidence" value="ECO:0007669"/>
    <property type="project" value="TreeGrafter"/>
</dbReference>
<proteinExistence type="evidence at transcript level"/>
<dbReference type="InterPro" id="IPR011008">
    <property type="entry name" value="Dimeric_a/b-barrel"/>
</dbReference>
<evidence type="ECO:0000259" key="2">
    <source>
        <dbReference type="PROSITE" id="PS51725"/>
    </source>
</evidence>
<dbReference type="AlphaFoldDB" id="A0A7L9QEH1"/>
<dbReference type="Pfam" id="PF03992">
    <property type="entry name" value="ABM"/>
    <property type="match status" value="1"/>
</dbReference>
<evidence type="ECO:0000256" key="1">
    <source>
        <dbReference type="SAM" id="SignalP"/>
    </source>
</evidence>
<dbReference type="SUPFAM" id="SSF54909">
    <property type="entry name" value="Dimeric alpha+beta barrel"/>
    <property type="match status" value="1"/>
</dbReference>
<keyword evidence="1" id="KW-0732">Signal</keyword>
<feature type="domain" description="ABM" evidence="2">
    <location>
        <begin position="59"/>
        <end position="150"/>
    </location>
</feature>
<dbReference type="PANTHER" id="PTHR33336">
    <property type="entry name" value="QUINOL MONOOXYGENASE YGIN-RELATED"/>
    <property type="match status" value="1"/>
</dbReference>
<sequence length="151" mass="17311">MASYKMMLAMVMCLAVPAFTQFTEQQGMQVQELHNLQTEFTSFEAHLESMLKREEEGPANVLIKYLVPPPVQEDFIGVFKGVKDATVNEEGNKDYYLLKPITDNVSYYIYGSWSSGEAYKEHLKSDHTKKLLEFDFKKGVVFTIQPLLIVD</sequence>
<protein>
    <submittedName>
        <fullName evidence="3">Putative extracellular protein TR9_032</fullName>
    </submittedName>
</protein>
<organism evidence="3">
    <name type="scientific">Trebouxia lynnae</name>
    <dbReference type="NCBI Taxonomy" id="1825957"/>
    <lineage>
        <taxon>Eukaryota</taxon>
        <taxon>Viridiplantae</taxon>
        <taxon>Chlorophyta</taxon>
        <taxon>core chlorophytes</taxon>
        <taxon>Trebouxiophyceae</taxon>
        <taxon>Trebouxiales</taxon>
        <taxon>Trebouxiaceae</taxon>
        <taxon>Trebouxia</taxon>
    </lineage>
</organism>
<dbReference type="InterPro" id="IPR007138">
    <property type="entry name" value="ABM_dom"/>
</dbReference>
<name>A0A7L9QEH1_9CHLO</name>
<evidence type="ECO:0000313" key="3">
    <source>
        <dbReference type="EMBL" id="QOL01224.1"/>
    </source>
</evidence>
<reference evidence="3" key="1">
    <citation type="journal article" date="2020" name="Microb. Ecol.">
        <title>The Under-explored Extracellular Proteome of Aero-Terrestrial Microalgae Provides Clues on Different Mechanisms of Desiccation Tolerance in Non-Model Organisms.</title>
        <authorList>
            <person name="Gonzalez-Hourcade M."/>
            <person name="Del Campo E.M."/>
            <person name="Casano L.M."/>
        </authorList>
    </citation>
    <scope>NUCLEOTIDE SEQUENCE</scope>
    <source>
        <strain evidence="3">TR9</strain>
    </source>
</reference>
<dbReference type="PANTHER" id="PTHR33336:SF15">
    <property type="entry name" value="ABM DOMAIN-CONTAINING PROTEIN"/>
    <property type="match status" value="1"/>
</dbReference>
<dbReference type="InterPro" id="IPR050744">
    <property type="entry name" value="AI-2_Isomerase_LsrG"/>
</dbReference>
<dbReference type="Gene3D" id="3.30.70.100">
    <property type="match status" value="1"/>
</dbReference>
<feature type="chain" id="PRO_5029646033" evidence="1">
    <location>
        <begin position="21"/>
        <end position="151"/>
    </location>
</feature>